<comment type="subunit">
    <text evidence="1">Forms a complex with the RNAP catalytic core and with free principal sigma factors.</text>
</comment>
<dbReference type="Gene3D" id="2.20.28.270">
    <property type="entry name" value="RNA polymerase-binding protein A"/>
    <property type="match status" value="1"/>
</dbReference>
<proteinExistence type="inferred from homology"/>
<evidence type="ECO:0000256" key="1">
    <source>
        <dbReference type="HAMAP-Rule" id="MF_01483"/>
    </source>
</evidence>
<dbReference type="InterPro" id="IPR025182">
    <property type="entry name" value="RNApol-bd_RbpA"/>
</dbReference>
<dbReference type="GO" id="GO:0045893">
    <property type="term" value="P:positive regulation of DNA-templated transcription"/>
    <property type="evidence" value="ECO:0007669"/>
    <property type="project" value="UniProtKB-UniRule"/>
</dbReference>
<evidence type="ECO:0000313" key="4">
    <source>
        <dbReference type="Proteomes" id="UP000323856"/>
    </source>
</evidence>
<dbReference type="GO" id="GO:0001000">
    <property type="term" value="F:bacterial-type RNA polymerase core enzyme binding"/>
    <property type="evidence" value="ECO:0007669"/>
    <property type="project" value="UniProtKB-UniRule"/>
</dbReference>
<evidence type="ECO:0000313" key="3">
    <source>
        <dbReference type="EMBL" id="KAA0976567.1"/>
    </source>
</evidence>
<dbReference type="RefSeq" id="WP_007272077.1">
    <property type="nucleotide sequence ID" value="NZ_JBITUG010000005.1"/>
</dbReference>
<organism evidence="3 4">
    <name type="scientific">Paeniglutamicibacter gangotriensis</name>
    <dbReference type="NCBI Taxonomy" id="254787"/>
    <lineage>
        <taxon>Bacteria</taxon>
        <taxon>Bacillati</taxon>
        <taxon>Actinomycetota</taxon>
        <taxon>Actinomycetes</taxon>
        <taxon>Micrococcales</taxon>
        <taxon>Micrococcaceae</taxon>
        <taxon>Paeniglutamicibacter</taxon>
    </lineage>
</organism>
<dbReference type="OrthoDB" id="3618415at2"/>
<dbReference type="EMBL" id="VOBL01000009">
    <property type="protein sequence ID" value="KAA0976567.1"/>
    <property type="molecule type" value="Genomic_DNA"/>
</dbReference>
<dbReference type="HAMAP" id="MF_01483">
    <property type="entry name" value="RbpA"/>
    <property type="match status" value="1"/>
</dbReference>
<protein>
    <recommendedName>
        <fullName evidence="1">RNA polymerase-binding protein RbpA</fullName>
    </recommendedName>
</protein>
<reference evidence="3 4" key="1">
    <citation type="submission" date="2019-07" db="EMBL/GenBank/DDBJ databases">
        <title>Analysis of the biochemical properties, biological activity and biotechnological potential of siderophores and biosurfactants produced by Antarctic psychrotolerant bacteria.</title>
        <authorList>
            <person name="Styczynski M."/>
            <person name="Krucon T."/>
            <person name="Decewicz P."/>
            <person name="Dziewit L."/>
        </authorList>
    </citation>
    <scope>NUCLEOTIDE SEQUENCE [LARGE SCALE GENOMIC DNA]</scope>
    <source>
        <strain evidence="3 4">ANT_H27</strain>
    </source>
</reference>
<dbReference type="Proteomes" id="UP000323856">
    <property type="component" value="Unassembled WGS sequence"/>
</dbReference>
<comment type="caution">
    <text evidence="3">The sequence shown here is derived from an EMBL/GenBank/DDBJ whole genome shotgun (WGS) entry which is preliminary data.</text>
</comment>
<keyword evidence="1" id="KW-0805">Transcription regulation</keyword>
<accession>A0A5B0EC00</accession>
<evidence type="ECO:0000256" key="2">
    <source>
        <dbReference type="SAM" id="MobiDB-lite"/>
    </source>
</evidence>
<sequence>MSDRSLRGMRLGAQSMETEAGVEPAARQRVEYRCEDGEQVFVIFAIEADIPATWMSKTGKVAKLVNGEAKVEESKEKPVRTHWDMLLERRSVEDLETILKDRLTKLRTTRSAAEAAVKAAAKA</sequence>
<comment type="similarity">
    <text evidence="1">Belongs to the RNA polymerase-binding protein RbpA family.</text>
</comment>
<dbReference type="InterPro" id="IPR038638">
    <property type="entry name" value="RbpA_sf"/>
</dbReference>
<name>A0A5B0EC00_9MICC</name>
<gene>
    <name evidence="1" type="primary">rbpA</name>
    <name evidence="3" type="ORF">FQ154_10440</name>
</gene>
<dbReference type="AlphaFoldDB" id="A0A5B0EC00"/>
<feature type="region of interest" description="Disordered" evidence="2">
    <location>
        <begin position="1"/>
        <end position="25"/>
    </location>
</feature>
<comment type="function">
    <text evidence="1">Binds to RNA polymerase (RNAP), stimulating transcription from principal, but not alternative sigma factor promoters.</text>
</comment>
<comment type="caution">
    <text evidence="1">Lacks conserved residue(s) required for the propagation of feature annotation.</text>
</comment>
<dbReference type="Pfam" id="PF13397">
    <property type="entry name" value="RbpA"/>
    <property type="match status" value="1"/>
</dbReference>
<keyword evidence="1" id="KW-0804">Transcription</keyword>